<evidence type="ECO:0000256" key="9">
    <source>
        <dbReference type="RuleBase" id="RU361203"/>
    </source>
</evidence>
<dbReference type="InterPro" id="IPR004843">
    <property type="entry name" value="Calcineurin-like_PHP"/>
</dbReference>
<comment type="catalytic activity">
    <reaction evidence="9">
        <text>a phosphate monoester + H2O = an alcohol + phosphate</text>
        <dbReference type="Rhea" id="RHEA:15017"/>
        <dbReference type="ChEBI" id="CHEBI:15377"/>
        <dbReference type="ChEBI" id="CHEBI:30879"/>
        <dbReference type="ChEBI" id="CHEBI:43474"/>
        <dbReference type="ChEBI" id="CHEBI:67140"/>
        <dbReference type="EC" id="3.1.3.2"/>
    </reaction>
</comment>
<keyword evidence="9" id="KW-0378">Hydrolase</keyword>
<comment type="cofactor">
    <cofactor evidence="2">
        <name>Fe cation</name>
        <dbReference type="ChEBI" id="CHEBI:24875"/>
    </cofactor>
</comment>
<dbReference type="InterPro" id="IPR015914">
    <property type="entry name" value="PAPs_N"/>
</dbReference>
<dbReference type="EC" id="3.1.3.2" evidence="9"/>
<feature type="domain" description="Purple acid phosphatase Fn3-like" evidence="13">
    <location>
        <begin position="92"/>
        <end position="202"/>
    </location>
</feature>
<feature type="chain" id="PRO_5023159402" description="Purple acid phosphatase" evidence="9">
    <location>
        <begin position="29"/>
        <end position="516"/>
    </location>
</feature>
<comment type="subunit">
    <text evidence="5">Homodimer.</text>
</comment>
<reference evidence="15" key="1">
    <citation type="journal article" date="2019" name="Curr. Biol.">
        <title>Genome Sequence of Striga asiatica Provides Insight into the Evolution of Plant Parasitism.</title>
        <authorList>
            <person name="Yoshida S."/>
            <person name="Kim S."/>
            <person name="Wafula E.K."/>
            <person name="Tanskanen J."/>
            <person name="Kim Y.M."/>
            <person name="Honaas L."/>
            <person name="Yang Z."/>
            <person name="Spallek T."/>
            <person name="Conn C.E."/>
            <person name="Ichihashi Y."/>
            <person name="Cheong K."/>
            <person name="Cui S."/>
            <person name="Der J.P."/>
            <person name="Gundlach H."/>
            <person name="Jiao Y."/>
            <person name="Hori C."/>
            <person name="Ishida J.K."/>
            <person name="Kasahara H."/>
            <person name="Kiba T."/>
            <person name="Kim M.S."/>
            <person name="Koo N."/>
            <person name="Laohavisit A."/>
            <person name="Lee Y.H."/>
            <person name="Lumba S."/>
            <person name="McCourt P."/>
            <person name="Mortimer J.C."/>
            <person name="Mutuku J.M."/>
            <person name="Nomura T."/>
            <person name="Sasaki-Sekimoto Y."/>
            <person name="Seto Y."/>
            <person name="Wang Y."/>
            <person name="Wakatake T."/>
            <person name="Sakakibara H."/>
            <person name="Demura T."/>
            <person name="Yamaguchi S."/>
            <person name="Yoneyama K."/>
            <person name="Manabe R.I."/>
            <person name="Nelson D.C."/>
            <person name="Schulman A.H."/>
            <person name="Timko M.P."/>
            <person name="dePamphilis C.W."/>
            <person name="Choi D."/>
            <person name="Shirasu K."/>
        </authorList>
    </citation>
    <scope>NUCLEOTIDE SEQUENCE [LARGE SCALE GENOMIC DNA]</scope>
    <source>
        <strain evidence="15">cv. UVA1</strain>
    </source>
</reference>
<evidence type="ECO:0000256" key="8">
    <source>
        <dbReference type="ARBA" id="ARBA00022833"/>
    </source>
</evidence>
<gene>
    <name evidence="14" type="ORF">STAS_20534</name>
</gene>
<dbReference type="Pfam" id="PF00149">
    <property type="entry name" value="Metallophos"/>
    <property type="match status" value="1"/>
</dbReference>
<evidence type="ECO:0000256" key="7">
    <source>
        <dbReference type="ARBA" id="ARBA00022729"/>
    </source>
</evidence>
<protein>
    <recommendedName>
        <fullName evidence="9">Purple acid phosphatase</fullName>
        <ecNumber evidence="9">3.1.3.2</ecNumber>
    </recommendedName>
</protein>
<dbReference type="GO" id="GO:0046872">
    <property type="term" value="F:metal ion binding"/>
    <property type="evidence" value="ECO:0007669"/>
    <property type="project" value="InterPro"/>
</dbReference>
<evidence type="ECO:0000256" key="5">
    <source>
        <dbReference type="ARBA" id="ARBA00011738"/>
    </source>
</evidence>
<evidence type="ECO:0000259" key="12">
    <source>
        <dbReference type="Pfam" id="PF16656"/>
    </source>
</evidence>
<evidence type="ECO:0000256" key="2">
    <source>
        <dbReference type="ARBA" id="ARBA00001962"/>
    </source>
</evidence>
<dbReference type="AlphaFoldDB" id="A0A5A7QFD2"/>
<comment type="cofactor">
    <cofactor evidence="1">
        <name>Zn(2+)</name>
        <dbReference type="ChEBI" id="CHEBI:29105"/>
    </cofactor>
</comment>
<evidence type="ECO:0000313" key="15">
    <source>
        <dbReference type="Proteomes" id="UP000325081"/>
    </source>
</evidence>
<keyword evidence="6" id="KW-0964">Secreted</keyword>
<dbReference type="SUPFAM" id="SSF49363">
    <property type="entry name" value="Purple acid phosphatase, N-terminal domain"/>
    <property type="match status" value="1"/>
</dbReference>
<evidence type="ECO:0000259" key="10">
    <source>
        <dbReference type="Pfam" id="PF00149"/>
    </source>
</evidence>
<sequence>MKNLFSSMRVVFLLFNLLLCFNGVAVLAHTGFGEQPLSRIAIEKAYLALKDSISIKASPSVLGFNVCSFVGFYSMLLNSDVNDFSRVVKKLRRGEDTEWVNVQIENDEPSNDDWVGVFSPAKFNGSICYTENNRKEQAPHICTAPVKYQFANFSNIDYAKTGKASLRLLLINQRADFSFALFGGGLSNPQLRAVSNSISFKNPKAPLYPRLAQGKSWNEMTVTWTSGYNIDEAVPFVEWGFKGSPARTVGWRDPGFIHTSFLKDLWPNTEYTYKIGHILSNGSIAERDGSNEYSNYQPGSLNTTDQIIKDLKNIDIVFHIGDLAYSNGYISQWDQFTAQVEPIASKVPYMVASGNHERDWPGSGSFYDTPDSGGECGVPAETMFFVPAENRAKFWRFRRLRTLFILMVEGNDGVNNKCVNSEKSRYSGTVNGTIHVVVGGGGSHLSEFSPVSASWSLYRDYDWGFVKLTAFNHSYLSFEYKKSRDGKVYDSFTVSRDYRDVLACVHDGCEATTLAS</sequence>
<evidence type="ECO:0000256" key="4">
    <source>
        <dbReference type="ARBA" id="ARBA00008723"/>
    </source>
</evidence>
<keyword evidence="8" id="KW-0862">Zinc</keyword>
<comment type="subcellular location">
    <subcellularLocation>
        <location evidence="3">Secreted</location>
    </subcellularLocation>
</comment>
<dbReference type="GO" id="GO:0003993">
    <property type="term" value="F:acid phosphatase activity"/>
    <property type="evidence" value="ECO:0007669"/>
    <property type="project" value="UniProtKB-EC"/>
</dbReference>
<evidence type="ECO:0000256" key="1">
    <source>
        <dbReference type="ARBA" id="ARBA00001947"/>
    </source>
</evidence>
<feature type="signal peptide" evidence="9">
    <location>
        <begin position="1"/>
        <end position="28"/>
    </location>
</feature>
<comment type="caution">
    <text evidence="14">The sequence shown here is derived from an EMBL/GenBank/DDBJ whole genome shotgun (WGS) entry which is preliminary data.</text>
</comment>
<feature type="domain" description="Calcineurin-like phosphoesterase" evidence="10">
    <location>
        <begin position="298"/>
        <end position="368"/>
    </location>
</feature>
<name>A0A5A7QFD2_STRAF</name>
<dbReference type="Pfam" id="PF14008">
    <property type="entry name" value="Metallophos_C"/>
    <property type="match status" value="1"/>
</dbReference>
<evidence type="ECO:0000256" key="3">
    <source>
        <dbReference type="ARBA" id="ARBA00004613"/>
    </source>
</evidence>
<dbReference type="Pfam" id="PF16656">
    <property type="entry name" value="Pur_ac_phosph_N"/>
    <property type="match status" value="1"/>
</dbReference>
<dbReference type="InterPro" id="IPR025733">
    <property type="entry name" value="PAPs_C"/>
</dbReference>
<dbReference type="PANTHER" id="PTHR45778:SF6">
    <property type="entry name" value="INACTIVE PURPLE ACID PHOSPHATASE 24-RELATED"/>
    <property type="match status" value="1"/>
</dbReference>
<comment type="similarity">
    <text evidence="4 9">Belongs to the metallophosphoesterase superfamily. Purple acid phosphatase family.</text>
</comment>
<dbReference type="OrthoDB" id="45007at2759"/>
<dbReference type="PANTHER" id="PTHR45778">
    <property type="entry name" value="PURPLE ACID PHOSPHATASE-RELATED"/>
    <property type="match status" value="1"/>
</dbReference>
<feature type="domain" description="Purple acid phosphatase N-terminal" evidence="12">
    <location>
        <begin position="209"/>
        <end position="277"/>
    </location>
</feature>
<dbReference type="SUPFAM" id="SSF56300">
    <property type="entry name" value="Metallo-dependent phosphatases"/>
    <property type="match status" value="1"/>
</dbReference>
<dbReference type="InterPro" id="IPR029052">
    <property type="entry name" value="Metallo-depent_PP-like"/>
</dbReference>
<evidence type="ECO:0000313" key="14">
    <source>
        <dbReference type="EMBL" id="GER43662.1"/>
    </source>
</evidence>
<evidence type="ECO:0000256" key="6">
    <source>
        <dbReference type="ARBA" id="ARBA00022525"/>
    </source>
</evidence>
<dbReference type="InterPro" id="IPR040974">
    <property type="entry name" value="Fn3_PAP"/>
</dbReference>
<dbReference type="Gene3D" id="3.60.21.10">
    <property type="match status" value="2"/>
</dbReference>
<dbReference type="Pfam" id="PF17808">
    <property type="entry name" value="fn3_PAP"/>
    <property type="match status" value="1"/>
</dbReference>
<accession>A0A5A7QFD2</accession>
<dbReference type="Proteomes" id="UP000325081">
    <property type="component" value="Unassembled WGS sequence"/>
</dbReference>
<evidence type="ECO:0000259" key="11">
    <source>
        <dbReference type="Pfam" id="PF14008"/>
    </source>
</evidence>
<organism evidence="14 15">
    <name type="scientific">Striga asiatica</name>
    <name type="common">Asiatic witchweed</name>
    <name type="synonym">Buchnera asiatica</name>
    <dbReference type="NCBI Taxonomy" id="4170"/>
    <lineage>
        <taxon>Eukaryota</taxon>
        <taxon>Viridiplantae</taxon>
        <taxon>Streptophyta</taxon>
        <taxon>Embryophyta</taxon>
        <taxon>Tracheophyta</taxon>
        <taxon>Spermatophyta</taxon>
        <taxon>Magnoliopsida</taxon>
        <taxon>eudicotyledons</taxon>
        <taxon>Gunneridae</taxon>
        <taxon>Pentapetalae</taxon>
        <taxon>asterids</taxon>
        <taxon>lamiids</taxon>
        <taxon>Lamiales</taxon>
        <taxon>Orobanchaceae</taxon>
        <taxon>Buchnereae</taxon>
        <taxon>Striga</taxon>
    </lineage>
</organism>
<keyword evidence="15" id="KW-1185">Reference proteome</keyword>
<proteinExistence type="inferred from homology"/>
<dbReference type="EMBL" id="BKCP01006737">
    <property type="protein sequence ID" value="GER43662.1"/>
    <property type="molecule type" value="Genomic_DNA"/>
</dbReference>
<keyword evidence="7 9" id="KW-0732">Signal</keyword>
<evidence type="ECO:0000259" key="13">
    <source>
        <dbReference type="Pfam" id="PF17808"/>
    </source>
</evidence>
<feature type="domain" description="Purple acid phosphatase C-terminal" evidence="11">
    <location>
        <begin position="432"/>
        <end position="491"/>
    </location>
</feature>
<dbReference type="InterPro" id="IPR008963">
    <property type="entry name" value="Purple_acid_Pase-like_N"/>
</dbReference>